<dbReference type="Gene3D" id="1.20.5.3310">
    <property type="match status" value="1"/>
</dbReference>
<evidence type="ECO:0000256" key="4">
    <source>
        <dbReference type="ARBA" id="ARBA00022927"/>
    </source>
</evidence>
<reference evidence="10" key="1">
    <citation type="journal article" date="2019" name="Int. J. Syst. Evol. Microbiol.">
        <title>The Global Catalogue of Microorganisms (GCM) 10K type strain sequencing project: providing services to taxonomists for standard genome sequencing and annotation.</title>
        <authorList>
            <consortium name="The Broad Institute Genomics Platform"/>
            <consortium name="The Broad Institute Genome Sequencing Center for Infectious Disease"/>
            <person name="Wu L."/>
            <person name="Ma J."/>
        </authorList>
    </citation>
    <scope>NUCLEOTIDE SEQUENCE [LARGE SCALE GENOMIC DNA]</scope>
    <source>
        <strain evidence="10">JCM 17939</strain>
    </source>
</reference>
<keyword evidence="7" id="KW-0472">Membrane</keyword>
<gene>
    <name evidence="9" type="ORF">GCM10023196_003030</name>
</gene>
<evidence type="ECO:0000313" key="10">
    <source>
        <dbReference type="Proteomes" id="UP001501442"/>
    </source>
</evidence>
<dbReference type="PANTHER" id="PTHR33162">
    <property type="entry name" value="SEC-INDEPENDENT PROTEIN TRANSLOCASE PROTEIN TATA, CHLOROPLASTIC"/>
    <property type="match status" value="1"/>
</dbReference>
<organism evidence="9 10">
    <name type="scientific">Actinoallomurus vinaceus</name>
    <dbReference type="NCBI Taxonomy" id="1080074"/>
    <lineage>
        <taxon>Bacteria</taxon>
        <taxon>Bacillati</taxon>
        <taxon>Actinomycetota</taxon>
        <taxon>Actinomycetes</taxon>
        <taxon>Streptosporangiales</taxon>
        <taxon>Thermomonosporaceae</taxon>
        <taxon>Actinoallomurus</taxon>
    </lineage>
</organism>
<dbReference type="Proteomes" id="UP001501442">
    <property type="component" value="Unassembled WGS sequence"/>
</dbReference>
<accession>A0ABP8U2V7</accession>
<sequence>MFDIGFVKLVLLLVLALIIFGPEQLPTVARKAAQTLRQVRRLAEVATGEIKAGLGPEHADLNLMDLHPRRFVKKHLLDDLDGDRHPYDDRPLLPYGERPPYDTDAT</sequence>
<evidence type="ECO:0000256" key="6">
    <source>
        <dbReference type="ARBA" id="ARBA00023010"/>
    </source>
</evidence>
<dbReference type="RefSeq" id="WP_345428516.1">
    <property type="nucleotide sequence ID" value="NZ_BAABHK010000001.1"/>
</dbReference>
<keyword evidence="2" id="KW-0813">Transport</keyword>
<comment type="subcellular location">
    <subcellularLocation>
        <location evidence="1">Membrane</location>
        <topology evidence="1">Single-pass membrane protein</topology>
    </subcellularLocation>
</comment>
<evidence type="ECO:0000256" key="5">
    <source>
        <dbReference type="ARBA" id="ARBA00022989"/>
    </source>
</evidence>
<dbReference type="InterPro" id="IPR003369">
    <property type="entry name" value="TatA/B/E"/>
</dbReference>
<protein>
    <recommendedName>
        <fullName evidence="11">Translocase</fullName>
    </recommendedName>
</protein>
<dbReference type="PRINTS" id="PR01506">
    <property type="entry name" value="TATBPROTEIN"/>
</dbReference>
<evidence type="ECO:0008006" key="11">
    <source>
        <dbReference type="Google" id="ProtNLM"/>
    </source>
</evidence>
<keyword evidence="5" id="KW-1133">Transmembrane helix</keyword>
<evidence type="ECO:0000256" key="8">
    <source>
        <dbReference type="SAM" id="MobiDB-lite"/>
    </source>
</evidence>
<name>A0ABP8U2V7_9ACTN</name>
<evidence type="ECO:0000256" key="3">
    <source>
        <dbReference type="ARBA" id="ARBA00022692"/>
    </source>
</evidence>
<keyword evidence="6" id="KW-0811">Translocation</keyword>
<dbReference type="EMBL" id="BAABHK010000001">
    <property type="protein sequence ID" value="GAA4620160.1"/>
    <property type="molecule type" value="Genomic_DNA"/>
</dbReference>
<feature type="compositionally biased region" description="Basic and acidic residues" evidence="8">
    <location>
        <begin position="80"/>
        <end position="91"/>
    </location>
</feature>
<dbReference type="Pfam" id="PF02416">
    <property type="entry name" value="TatA_B_E"/>
    <property type="match status" value="1"/>
</dbReference>
<keyword evidence="3" id="KW-0812">Transmembrane</keyword>
<evidence type="ECO:0000256" key="7">
    <source>
        <dbReference type="ARBA" id="ARBA00023136"/>
    </source>
</evidence>
<feature type="region of interest" description="Disordered" evidence="8">
    <location>
        <begin position="80"/>
        <end position="106"/>
    </location>
</feature>
<keyword evidence="10" id="KW-1185">Reference proteome</keyword>
<evidence type="ECO:0000256" key="1">
    <source>
        <dbReference type="ARBA" id="ARBA00004167"/>
    </source>
</evidence>
<evidence type="ECO:0000313" key="9">
    <source>
        <dbReference type="EMBL" id="GAA4620160.1"/>
    </source>
</evidence>
<evidence type="ECO:0000256" key="2">
    <source>
        <dbReference type="ARBA" id="ARBA00022448"/>
    </source>
</evidence>
<keyword evidence="4" id="KW-0653">Protein transport</keyword>
<comment type="caution">
    <text evidence="9">The sequence shown here is derived from an EMBL/GenBank/DDBJ whole genome shotgun (WGS) entry which is preliminary data.</text>
</comment>
<proteinExistence type="predicted"/>
<dbReference type="PANTHER" id="PTHR33162:SF1">
    <property type="entry name" value="SEC-INDEPENDENT PROTEIN TRANSLOCASE PROTEIN TATA, CHLOROPLASTIC"/>
    <property type="match status" value="1"/>
</dbReference>
<dbReference type="NCBIfam" id="NF002377">
    <property type="entry name" value="PRK01371.1-4"/>
    <property type="match status" value="1"/>
</dbReference>